<organism evidence="2 3">
    <name type="scientific">Triparma verrucosa</name>
    <dbReference type="NCBI Taxonomy" id="1606542"/>
    <lineage>
        <taxon>Eukaryota</taxon>
        <taxon>Sar</taxon>
        <taxon>Stramenopiles</taxon>
        <taxon>Ochrophyta</taxon>
        <taxon>Bolidophyceae</taxon>
        <taxon>Parmales</taxon>
        <taxon>Triparmaceae</taxon>
        <taxon>Triparma</taxon>
    </lineage>
</organism>
<evidence type="ECO:0000256" key="1">
    <source>
        <dbReference type="SAM" id="Phobius"/>
    </source>
</evidence>
<protein>
    <submittedName>
        <fullName evidence="2">Uncharacterized protein</fullName>
    </submittedName>
</protein>
<keyword evidence="3" id="KW-1185">Reference proteome</keyword>
<keyword evidence="1" id="KW-0472">Membrane</keyword>
<dbReference type="AlphaFoldDB" id="A0A9W6ZAU6"/>
<gene>
    <name evidence="2" type="ORF">TrVE_jg4020</name>
</gene>
<dbReference type="Proteomes" id="UP001165160">
    <property type="component" value="Unassembled WGS sequence"/>
</dbReference>
<sequence>MFGRTINRNYLPQQPSPLRRLLIPLLLAISALPLLLTYVLSHQFLSFYVPPSPYVPHPKRVSSTIIENKIFYKKNPITYERTLELLKEMDREFMEVFLSTLKSCTFESFYLEFVPINRDNLDVTPFSYALVDATDDFKDVEVNENAFGGRITSKEQMSTSFSNPQSNSTIIAPTLKYIPTPTFPDVYKTVASWIRESKLRLQSIYTFSHLAKVAELEIKEGGDFWISTSGAGKIRYVNFVVKSTPQNYHYSKYKTMEGSTSRSLRGKYP</sequence>
<evidence type="ECO:0000313" key="2">
    <source>
        <dbReference type="EMBL" id="GMH48831.1"/>
    </source>
</evidence>
<dbReference type="InterPro" id="IPR054220">
    <property type="entry name" value="DUF6940"/>
</dbReference>
<evidence type="ECO:0000313" key="3">
    <source>
        <dbReference type="Proteomes" id="UP001165160"/>
    </source>
</evidence>
<proteinExistence type="predicted"/>
<keyword evidence="1" id="KW-0812">Transmembrane</keyword>
<accession>A0A9W6ZAU6</accession>
<dbReference type="EMBL" id="BRXX01000587">
    <property type="protein sequence ID" value="GMH48831.1"/>
    <property type="molecule type" value="Genomic_DNA"/>
</dbReference>
<reference evidence="3" key="1">
    <citation type="journal article" date="2023" name="Commun. Biol.">
        <title>Genome analysis of Parmales, the sister group of diatoms, reveals the evolutionary specialization of diatoms from phago-mixotrophs to photoautotrophs.</title>
        <authorList>
            <person name="Ban H."/>
            <person name="Sato S."/>
            <person name="Yoshikawa S."/>
            <person name="Yamada K."/>
            <person name="Nakamura Y."/>
            <person name="Ichinomiya M."/>
            <person name="Sato N."/>
            <person name="Blanc-Mathieu R."/>
            <person name="Endo H."/>
            <person name="Kuwata A."/>
            <person name="Ogata H."/>
        </authorList>
    </citation>
    <scope>NUCLEOTIDE SEQUENCE [LARGE SCALE GENOMIC DNA]</scope>
    <source>
        <strain evidence="3">NIES 3699</strain>
    </source>
</reference>
<dbReference type="Pfam" id="PF22086">
    <property type="entry name" value="DUF6940"/>
    <property type="match status" value="1"/>
</dbReference>
<comment type="caution">
    <text evidence="2">The sequence shown here is derived from an EMBL/GenBank/DDBJ whole genome shotgun (WGS) entry which is preliminary data.</text>
</comment>
<name>A0A9W6ZAU6_9STRA</name>
<feature type="transmembrane region" description="Helical" evidence="1">
    <location>
        <begin position="21"/>
        <end position="40"/>
    </location>
</feature>
<keyword evidence="1" id="KW-1133">Transmembrane helix</keyword>